<evidence type="ECO:0000313" key="1">
    <source>
        <dbReference type="EMBL" id="TCO77477.1"/>
    </source>
</evidence>
<dbReference type="InterPro" id="IPR012675">
    <property type="entry name" value="Beta-grasp_dom_sf"/>
</dbReference>
<name>A0A4R2KX72_9FIRM</name>
<dbReference type="Gene3D" id="3.10.20.30">
    <property type="match status" value="1"/>
</dbReference>
<dbReference type="InterPro" id="IPR016155">
    <property type="entry name" value="Mopterin_synth/thiamin_S_b"/>
</dbReference>
<dbReference type="OrthoDB" id="9798559at2"/>
<dbReference type="NCBIfam" id="TIGR01683">
    <property type="entry name" value="thiS"/>
    <property type="match status" value="1"/>
</dbReference>
<proteinExistence type="predicted"/>
<dbReference type="Proteomes" id="UP000294919">
    <property type="component" value="Unassembled WGS sequence"/>
</dbReference>
<dbReference type="PANTHER" id="PTHR34472">
    <property type="entry name" value="SULFUR CARRIER PROTEIN THIS"/>
    <property type="match status" value="1"/>
</dbReference>
<reference evidence="1 2" key="1">
    <citation type="submission" date="2019-03" db="EMBL/GenBank/DDBJ databases">
        <title>Genomic Encyclopedia of Type Strains, Phase IV (KMG-IV): sequencing the most valuable type-strain genomes for metagenomic binning, comparative biology and taxonomic classification.</title>
        <authorList>
            <person name="Goeker M."/>
        </authorList>
    </citation>
    <scope>NUCLEOTIDE SEQUENCE [LARGE SCALE GENOMIC DNA]</scope>
    <source>
        <strain evidence="1 2">DSM 102940</strain>
    </source>
</reference>
<dbReference type="Pfam" id="PF02597">
    <property type="entry name" value="ThiS"/>
    <property type="match status" value="1"/>
</dbReference>
<dbReference type="AlphaFoldDB" id="A0A4R2KX72"/>
<keyword evidence="2" id="KW-1185">Reference proteome</keyword>
<gene>
    <name evidence="1" type="ORF">EV214_106124</name>
</gene>
<dbReference type="RefSeq" id="WP_132244029.1">
    <property type="nucleotide sequence ID" value="NZ_SLWV01000006.1"/>
</dbReference>
<dbReference type="PANTHER" id="PTHR34472:SF1">
    <property type="entry name" value="SULFUR CARRIER PROTEIN THIS"/>
    <property type="match status" value="1"/>
</dbReference>
<dbReference type="SUPFAM" id="SSF54285">
    <property type="entry name" value="MoaD/ThiS"/>
    <property type="match status" value="1"/>
</dbReference>
<accession>A0A4R2KX72</accession>
<sequence length="64" mass="7242">MIINGKEMDFETKITISEMLKKLGLAEEKVVAEVNFKIISKEEYKEYVLDQSDKVEIVSFVGGG</sequence>
<dbReference type="EMBL" id="SLWV01000006">
    <property type="protein sequence ID" value="TCO77477.1"/>
    <property type="molecule type" value="Genomic_DNA"/>
</dbReference>
<dbReference type="InterPro" id="IPR010035">
    <property type="entry name" value="Thi_S"/>
</dbReference>
<dbReference type="InterPro" id="IPR003749">
    <property type="entry name" value="ThiS/MoaD-like"/>
</dbReference>
<organism evidence="1 2">
    <name type="scientific">Marinisporobacter balticus</name>
    <dbReference type="NCBI Taxonomy" id="2018667"/>
    <lineage>
        <taxon>Bacteria</taxon>
        <taxon>Bacillati</taxon>
        <taxon>Bacillota</taxon>
        <taxon>Clostridia</taxon>
        <taxon>Peptostreptococcales</taxon>
        <taxon>Thermotaleaceae</taxon>
        <taxon>Marinisporobacter</taxon>
    </lineage>
</organism>
<evidence type="ECO:0000313" key="2">
    <source>
        <dbReference type="Proteomes" id="UP000294919"/>
    </source>
</evidence>
<dbReference type="CDD" id="cd00565">
    <property type="entry name" value="Ubl_ThiS"/>
    <property type="match status" value="1"/>
</dbReference>
<protein>
    <submittedName>
        <fullName evidence="1">Sulfur carrier protein</fullName>
    </submittedName>
</protein>
<comment type="caution">
    <text evidence="1">The sequence shown here is derived from an EMBL/GenBank/DDBJ whole genome shotgun (WGS) entry which is preliminary data.</text>
</comment>